<dbReference type="AlphaFoldDB" id="A0A9P3PJP6"/>
<protein>
    <submittedName>
        <fullName evidence="4">YL1 nuclear protein</fullName>
    </submittedName>
</protein>
<dbReference type="EMBL" id="BRPK01000003">
    <property type="protein sequence ID" value="GLB36708.1"/>
    <property type="molecule type" value="Genomic_DNA"/>
</dbReference>
<comment type="similarity">
    <text evidence="1">Belongs to the VPS72/YL1 family.</text>
</comment>
<feature type="compositionally biased region" description="Low complexity" evidence="2">
    <location>
        <begin position="310"/>
        <end position="325"/>
    </location>
</feature>
<dbReference type="PANTHER" id="PTHR13275">
    <property type="entry name" value="YL-1 PROTEIN TRANSCRIPTION FACTOR-LIKE 1"/>
    <property type="match status" value="1"/>
</dbReference>
<evidence type="ECO:0000313" key="5">
    <source>
        <dbReference type="Proteomes" id="UP001063166"/>
    </source>
</evidence>
<feature type="domain" description="Vps72/YL1 C-terminal" evidence="3">
    <location>
        <begin position="494"/>
        <end position="523"/>
    </location>
</feature>
<reference evidence="4" key="1">
    <citation type="submission" date="2022-07" db="EMBL/GenBank/DDBJ databases">
        <title>The genome of Lyophyllum shimeji provides insight into the initial evolution of ectomycorrhizal fungal genome.</title>
        <authorList>
            <person name="Kobayashi Y."/>
            <person name="Shibata T."/>
            <person name="Hirakawa H."/>
            <person name="Shigenobu S."/>
            <person name="Nishiyama T."/>
            <person name="Yamada A."/>
            <person name="Hasebe M."/>
            <person name="Kawaguchi M."/>
        </authorList>
    </citation>
    <scope>NUCLEOTIDE SEQUENCE</scope>
    <source>
        <strain evidence="4">AT787</strain>
    </source>
</reference>
<feature type="region of interest" description="Disordered" evidence="2">
    <location>
        <begin position="344"/>
        <end position="396"/>
    </location>
</feature>
<feature type="region of interest" description="Disordered" evidence="2">
    <location>
        <begin position="1"/>
        <end position="101"/>
    </location>
</feature>
<dbReference type="InterPro" id="IPR013272">
    <property type="entry name" value="Vps72/YL1_C"/>
</dbReference>
<feature type="region of interest" description="Disordered" evidence="2">
    <location>
        <begin position="173"/>
        <end position="192"/>
    </location>
</feature>
<feature type="compositionally biased region" description="Basic and acidic residues" evidence="2">
    <location>
        <begin position="78"/>
        <end position="96"/>
    </location>
</feature>
<evidence type="ECO:0000256" key="1">
    <source>
        <dbReference type="ARBA" id="ARBA00006832"/>
    </source>
</evidence>
<dbReference type="SMART" id="SM00993">
    <property type="entry name" value="YL1_C"/>
    <property type="match status" value="1"/>
</dbReference>
<evidence type="ECO:0000313" key="4">
    <source>
        <dbReference type="EMBL" id="GLB36708.1"/>
    </source>
</evidence>
<evidence type="ECO:0000256" key="2">
    <source>
        <dbReference type="SAM" id="MobiDB-lite"/>
    </source>
</evidence>
<comment type="caution">
    <text evidence="4">The sequence shown here is derived from an EMBL/GenBank/DDBJ whole genome shotgun (WGS) entry which is preliminary data.</text>
</comment>
<accession>A0A9P3PJP6</accession>
<dbReference type="Pfam" id="PF08265">
    <property type="entry name" value="YL1_C"/>
    <property type="match status" value="1"/>
</dbReference>
<gene>
    <name evidence="4" type="ORF">LshimejAT787_0309950</name>
</gene>
<dbReference type="Pfam" id="PF05764">
    <property type="entry name" value="YL1"/>
    <property type="match status" value="1"/>
</dbReference>
<sequence>MSQEDVTMVDPEESLVTRRSRRSTAGNRMEAALAEMALDTSADSMEDDQDFVNDKDEEDMFESDFESTDEEAEEDIDAGDRAVQEEERRARKDARSRAQKATAAALAKHKVTFNPQVEPSMAKLEPKVPNRRVSLDVPVDAETGEVMPLDKASPKKKRHSQRKHTVLNTSAAVARMKESEEKKAAMPKKVKTESRAYTQAELIARALDNEEGNLVEHRDYLKIEEEKRRRARVVRTAVEGPLIRWISKGEEVKVIVPAPPAPAFVPTRAPYAYVPYNTSGSTAYGQSTPYTYSAGVYPHMASGSYSFLSTASGASTSTTTAVPSSNPLASQPAIQPVMQTNAPSTAQLPSLQSPEPTSQPTIQPESQSMTQPASQPTAQPSTQATTRPTFQSIPQPTTSMTQYQATNYNPYLAQLQAAASGNLPMWPPPPPPPRPTERIEKVAKNYVVHELGQEEGVSKPPWSETMGAMFGDHVKWDEVKIYTGKGRPLSRPRQTCPITGRQAKYLDPRTGVPFADVRAYQVLTKLLNHEFVWNPALGCYVGQEEMGGTPRRFLQRSLRSPSHT</sequence>
<evidence type="ECO:0000259" key="3">
    <source>
        <dbReference type="SMART" id="SM00993"/>
    </source>
</evidence>
<feature type="compositionally biased region" description="Polar residues" evidence="2">
    <location>
        <begin position="344"/>
        <end position="369"/>
    </location>
</feature>
<dbReference type="InterPro" id="IPR046757">
    <property type="entry name" value="YL1_N"/>
</dbReference>
<feature type="compositionally biased region" description="Acidic residues" evidence="2">
    <location>
        <begin position="44"/>
        <end position="77"/>
    </location>
</feature>
<dbReference type="PANTHER" id="PTHR13275:SF4">
    <property type="entry name" value="VACUOLAR PROTEIN SORTING-ASSOCIATED PROTEIN 72 HOMOLOG"/>
    <property type="match status" value="1"/>
</dbReference>
<organism evidence="4 5">
    <name type="scientific">Lyophyllum shimeji</name>
    <name type="common">Hon-shimeji</name>
    <name type="synonym">Tricholoma shimeji</name>
    <dbReference type="NCBI Taxonomy" id="47721"/>
    <lineage>
        <taxon>Eukaryota</taxon>
        <taxon>Fungi</taxon>
        <taxon>Dikarya</taxon>
        <taxon>Basidiomycota</taxon>
        <taxon>Agaricomycotina</taxon>
        <taxon>Agaricomycetes</taxon>
        <taxon>Agaricomycetidae</taxon>
        <taxon>Agaricales</taxon>
        <taxon>Tricholomatineae</taxon>
        <taxon>Lyophyllaceae</taxon>
        <taxon>Lyophyllum</taxon>
    </lineage>
</organism>
<keyword evidence="5" id="KW-1185">Reference proteome</keyword>
<feature type="compositionally biased region" description="Low complexity" evidence="2">
    <location>
        <begin position="370"/>
        <end position="389"/>
    </location>
</feature>
<dbReference type="Proteomes" id="UP001063166">
    <property type="component" value="Unassembled WGS sequence"/>
</dbReference>
<name>A0A9P3PJP6_LYOSH</name>
<dbReference type="GO" id="GO:0005634">
    <property type="term" value="C:nucleus"/>
    <property type="evidence" value="ECO:0007669"/>
    <property type="project" value="TreeGrafter"/>
</dbReference>
<feature type="region of interest" description="Disordered" evidence="2">
    <location>
        <begin position="310"/>
        <end position="331"/>
    </location>
</feature>
<proteinExistence type="inferred from homology"/>
<feature type="compositionally biased region" description="Basic and acidic residues" evidence="2">
    <location>
        <begin position="175"/>
        <end position="192"/>
    </location>
</feature>
<dbReference type="OrthoDB" id="78296at2759"/>